<protein>
    <recommendedName>
        <fullName evidence="5">DUF5667 domain-containing protein</fullName>
    </recommendedName>
</protein>
<sequence>MKKTLILFVVVLLSLTAVMATEKVSKTETATLGLSVRILEVFRAIDLTKEQAATLYEGLMDAKAKMDEMIGEKTELLEKLREALINDNEEQIKRIHEALNKRAEAFGEIQKSVITLFKENITLAQAEKLKNIIQRNIAGRFQKLDINPEVLRERVEQFKENPRELAEKLPEPMKEKLMNMTPEEKERALKEFEARAKGAMENMKQKSVEMKKKATIMKKEIGKKIGRLIFSPVFLDTLKDYAGIE</sequence>
<evidence type="ECO:0008006" key="5">
    <source>
        <dbReference type="Google" id="ProtNLM"/>
    </source>
</evidence>
<evidence type="ECO:0000313" key="3">
    <source>
        <dbReference type="EMBL" id="OAA27586.1"/>
    </source>
</evidence>
<organism evidence="3 4">
    <name type="scientific">Kosmotoga arenicorallina S304</name>
    <dbReference type="NCBI Taxonomy" id="1453497"/>
    <lineage>
        <taxon>Bacteria</taxon>
        <taxon>Thermotogati</taxon>
        <taxon>Thermotogota</taxon>
        <taxon>Thermotogae</taxon>
        <taxon>Kosmotogales</taxon>
        <taxon>Kosmotogaceae</taxon>
        <taxon>Kosmotoga</taxon>
    </lineage>
</organism>
<dbReference type="AlphaFoldDB" id="A0A176JVJ4"/>
<gene>
    <name evidence="3" type="ORF">AT15_05045</name>
</gene>
<keyword evidence="1" id="KW-0175">Coiled coil</keyword>
<feature type="signal peptide" evidence="2">
    <location>
        <begin position="1"/>
        <end position="20"/>
    </location>
</feature>
<dbReference type="OrthoDB" id="46428at2"/>
<feature type="chain" id="PRO_5008047361" description="DUF5667 domain-containing protein" evidence="2">
    <location>
        <begin position="21"/>
        <end position="245"/>
    </location>
</feature>
<evidence type="ECO:0000313" key="4">
    <source>
        <dbReference type="Proteomes" id="UP000077339"/>
    </source>
</evidence>
<dbReference type="STRING" id="1453497.AT15_05045"/>
<reference evidence="3 4" key="1">
    <citation type="submission" date="2014-02" db="EMBL/GenBank/DDBJ databases">
        <title>Kosmotoga genome sequencing.</title>
        <authorList>
            <person name="Pollo S.M."/>
            <person name="Charchuk R."/>
            <person name="Nesbo C.L."/>
        </authorList>
    </citation>
    <scope>NUCLEOTIDE SEQUENCE [LARGE SCALE GENOMIC DNA]</scope>
    <source>
        <strain evidence="3 4">S304</strain>
    </source>
</reference>
<evidence type="ECO:0000256" key="1">
    <source>
        <dbReference type="SAM" id="Coils"/>
    </source>
</evidence>
<dbReference type="PATRIC" id="fig|1453497.3.peg.1002"/>
<feature type="coiled-coil region" evidence="1">
    <location>
        <begin position="189"/>
        <end position="220"/>
    </location>
</feature>
<keyword evidence="2" id="KW-0732">Signal</keyword>
<keyword evidence="4" id="KW-1185">Reference proteome</keyword>
<dbReference type="Proteomes" id="UP000077339">
    <property type="component" value="Unassembled WGS sequence"/>
</dbReference>
<accession>A0A176JVJ4</accession>
<dbReference type="EMBL" id="JFHK01000026">
    <property type="protein sequence ID" value="OAA27586.1"/>
    <property type="molecule type" value="Genomic_DNA"/>
</dbReference>
<feature type="coiled-coil region" evidence="1">
    <location>
        <begin position="59"/>
        <end position="101"/>
    </location>
</feature>
<proteinExistence type="predicted"/>
<evidence type="ECO:0000256" key="2">
    <source>
        <dbReference type="SAM" id="SignalP"/>
    </source>
</evidence>
<dbReference type="RefSeq" id="WP_068348906.1">
    <property type="nucleotide sequence ID" value="NZ_JFHK01000026.1"/>
</dbReference>
<name>A0A176JVJ4_9BACT</name>
<comment type="caution">
    <text evidence="3">The sequence shown here is derived from an EMBL/GenBank/DDBJ whole genome shotgun (WGS) entry which is preliminary data.</text>
</comment>